<keyword evidence="1" id="KW-0812">Transmembrane</keyword>
<name>A0A0F9EIN1_9ZZZZ</name>
<proteinExistence type="predicted"/>
<protein>
    <submittedName>
        <fullName evidence="2">Uncharacterized protein</fullName>
    </submittedName>
</protein>
<gene>
    <name evidence="2" type="ORF">LCGC14_2070760</name>
</gene>
<dbReference type="AlphaFoldDB" id="A0A0F9EIN1"/>
<evidence type="ECO:0000256" key="1">
    <source>
        <dbReference type="SAM" id="Phobius"/>
    </source>
</evidence>
<evidence type="ECO:0000313" key="2">
    <source>
        <dbReference type="EMBL" id="KKL73854.1"/>
    </source>
</evidence>
<comment type="caution">
    <text evidence="2">The sequence shown here is derived from an EMBL/GenBank/DDBJ whole genome shotgun (WGS) entry which is preliminary data.</text>
</comment>
<organism evidence="2">
    <name type="scientific">marine sediment metagenome</name>
    <dbReference type="NCBI Taxonomy" id="412755"/>
    <lineage>
        <taxon>unclassified sequences</taxon>
        <taxon>metagenomes</taxon>
        <taxon>ecological metagenomes</taxon>
    </lineage>
</organism>
<sequence>TGTLIVVAIVDRGKMMNQHSSESVWVRWMVLLCFGVIAMVIFALFVLVMEHNQELTPTVVSRFVKVLRIQPRTKNPGIMVMCDTETRREYLIVTVSGNPEHHIGITPLLGPLKEGECPWGHPRTKGKIGQQSR</sequence>
<reference evidence="2" key="1">
    <citation type="journal article" date="2015" name="Nature">
        <title>Complex archaea that bridge the gap between prokaryotes and eukaryotes.</title>
        <authorList>
            <person name="Spang A."/>
            <person name="Saw J.H."/>
            <person name="Jorgensen S.L."/>
            <person name="Zaremba-Niedzwiedzka K."/>
            <person name="Martijn J."/>
            <person name="Lind A.E."/>
            <person name="van Eijk R."/>
            <person name="Schleper C."/>
            <person name="Guy L."/>
            <person name="Ettema T.J."/>
        </authorList>
    </citation>
    <scope>NUCLEOTIDE SEQUENCE</scope>
</reference>
<keyword evidence="1" id="KW-1133">Transmembrane helix</keyword>
<keyword evidence="1" id="KW-0472">Membrane</keyword>
<accession>A0A0F9EIN1</accession>
<feature type="transmembrane region" description="Helical" evidence="1">
    <location>
        <begin position="25"/>
        <end position="48"/>
    </location>
</feature>
<feature type="non-terminal residue" evidence="2">
    <location>
        <position position="1"/>
    </location>
</feature>
<dbReference type="EMBL" id="LAZR01024834">
    <property type="protein sequence ID" value="KKL73854.1"/>
    <property type="molecule type" value="Genomic_DNA"/>
</dbReference>